<dbReference type="HAMAP" id="MF_00632">
    <property type="entry name" value="UPF0234"/>
    <property type="match status" value="1"/>
</dbReference>
<sequence>MPSFDVVSEVDSHELSNAIDQVNRELSTRFDFKGSDAQVSLSDKEIKLEAENEFQLKQISPIIYAKLGKRNIDIRCLEKGKVEPRGKRAYQSITVKQGVDKDLARIIVKEIKGMKVKVQAAIQGDQVRVTGKKRDDLQQVMAMLKASGKLDAPLQYTNFRD</sequence>
<gene>
    <name evidence="3" type="ORF">MNBD_GAMMA11-1702</name>
</gene>
<dbReference type="Gene3D" id="3.30.70.990">
    <property type="entry name" value="YajQ-like, domain 2"/>
    <property type="match status" value="1"/>
</dbReference>
<dbReference type="InterPro" id="IPR035570">
    <property type="entry name" value="UPF0234_N"/>
</dbReference>
<dbReference type="InterPro" id="IPR035571">
    <property type="entry name" value="UPF0234-like_C"/>
</dbReference>
<comment type="similarity">
    <text evidence="2">Belongs to the YajQ family.</text>
</comment>
<name>A0A3B0XHC2_9ZZZZ</name>
<dbReference type="CDD" id="cd11740">
    <property type="entry name" value="YajQ_like"/>
    <property type="match status" value="1"/>
</dbReference>
<dbReference type="InterPro" id="IPR036183">
    <property type="entry name" value="YajQ-like_sf"/>
</dbReference>
<protein>
    <submittedName>
        <fullName evidence="3">UPF0234 protein Yitk</fullName>
    </submittedName>
</protein>
<dbReference type="InterPro" id="IPR007551">
    <property type="entry name" value="YajQ/Smlt4090-like"/>
</dbReference>
<proteinExistence type="inferred from homology"/>
<dbReference type="GO" id="GO:0005829">
    <property type="term" value="C:cytosol"/>
    <property type="evidence" value="ECO:0007669"/>
    <property type="project" value="TreeGrafter"/>
</dbReference>
<dbReference type="GO" id="GO:0000166">
    <property type="term" value="F:nucleotide binding"/>
    <property type="evidence" value="ECO:0007669"/>
    <property type="project" value="UniProtKB-KW"/>
</dbReference>
<dbReference type="AlphaFoldDB" id="A0A3B0XHC2"/>
<dbReference type="NCBIfam" id="NF003819">
    <property type="entry name" value="PRK05412.1"/>
    <property type="match status" value="1"/>
</dbReference>
<evidence type="ECO:0000313" key="3">
    <source>
        <dbReference type="EMBL" id="VAW62812.1"/>
    </source>
</evidence>
<keyword evidence="1" id="KW-0547">Nucleotide-binding</keyword>
<accession>A0A3B0XHC2</accession>
<evidence type="ECO:0000256" key="2">
    <source>
        <dbReference type="ARBA" id="ARBA00093450"/>
    </source>
</evidence>
<organism evidence="3">
    <name type="scientific">hydrothermal vent metagenome</name>
    <dbReference type="NCBI Taxonomy" id="652676"/>
    <lineage>
        <taxon>unclassified sequences</taxon>
        <taxon>metagenomes</taxon>
        <taxon>ecological metagenomes</taxon>
    </lineage>
</organism>
<dbReference type="PANTHER" id="PTHR30476:SF0">
    <property type="entry name" value="UPF0234 PROTEIN YAJQ"/>
    <property type="match status" value="1"/>
</dbReference>
<dbReference type="Pfam" id="PF04461">
    <property type="entry name" value="YajQ"/>
    <property type="match status" value="1"/>
</dbReference>
<reference evidence="3" key="1">
    <citation type="submission" date="2018-06" db="EMBL/GenBank/DDBJ databases">
        <authorList>
            <person name="Zhirakovskaya E."/>
        </authorList>
    </citation>
    <scope>NUCLEOTIDE SEQUENCE</scope>
</reference>
<evidence type="ECO:0000256" key="1">
    <source>
        <dbReference type="ARBA" id="ARBA00022741"/>
    </source>
</evidence>
<dbReference type="PANTHER" id="PTHR30476">
    <property type="entry name" value="UPF0234 PROTEIN YAJQ"/>
    <property type="match status" value="1"/>
</dbReference>
<dbReference type="SUPFAM" id="SSF89963">
    <property type="entry name" value="YajQ-like"/>
    <property type="match status" value="2"/>
</dbReference>
<dbReference type="EMBL" id="UOFG01000183">
    <property type="protein sequence ID" value="VAW62812.1"/>
    <property type="molecule type" value="Genomic_DNA"/>
</dbReference>
<dbReference type="Gene3D" id="3.30.70.860">
    <property type="match status" value="1"/>
</dbReference>